<evidence type="ECO:0000313" key="4">
    <source>
        <dbReference type="Proteomes" id="UP000625976"/>
    </source>
</evidence>
<dbReference type="Gene3D" id="4.10.1080.10">
    <property type="entry name" value="TSP type-3 repeat"/>
    <property type="match status" value="1"/>
</dbReference>
<feature type="compositionally biased region" description="Acidic residues" evidence="1">
    <location>
        <begin position="239"/>
        <end position="252"/>
    </location>
</feature>
<sequence>MKKLLVLALTIFTMVSCGDEIEFNSPAMQGKVDGSNWKAVSYSGYIDENGKSIITGDNNYETVSLQVSSFAVGTYLLGESNTNIATLIDSDLQEYSTNNLPDENIELYPPDGIIEITEFNSSNNSITGKFWFNAYSASGTETVNFSQGIFYNLPIPFSSDPVLLSCDEAVAATIAAQETFNSTSTTAPAYPTVCNAYRAALMDQQTACGDDTGVLQAIIDTLYCGDDDNDGVLTINEDLNGDGDPTNDDTDGDSIPNYLDEDDDGDSILTINEDIDADGDVVNDDTDGDSIPNYLDNDDDGDGILTIDEDANGDGDPTNDDTDGDSIPDYLDNN</sequence>
<dbReference type="PROSITE" id="PS51257">
    <property type="entry name" value="PROKAR_LIPOPROTEIN"/>
    <property type="match status" value="1"/>
</dbReference>
<feature type="compositionally biased region" description="Acidic residues" evidence="1">
    <location>
        <begin position="296"/>
        <end position="326"/>
    </location>
</feature>
<feature type="region of interest" description="Disordered" evidence="1">
    <location>
        <begin position="236"/>
        <end position="334"/>
    </location>
</feature>
<evidence type="ECO:0000256" key="2">
    <source>
        <dbReference type="SAM" id="SignalP"/>
    </source>
</evidence>
<dbReference type="InterPro" id="IPR046219">
    <property type="entry name" value="DUF6252"/>
</dbReference>
<comment type="caution">
    <text evidence="3">The sequence shown here is derived from an EMBL/GenBank/DDBJ whole genome shotgun (WGS) entry which is preliminary data.</text>
</comment>
<name>A0A917GD79_9FLAO</name>
<dbReference type="Proteomes" id="UP000625976">
    <property type="component" value="Unassembled WGS sequence"/>
</dbReference>
<proteinExistence type="predicted"/>
<evidence type="ECO:0000256" key="1">
    <source>
        <dbReference type="SAM" id="MobiDB-lite"/>
    </source>
</evidence>
<keyword evidence="4" id="KW-1185">Reference proteome</keyword>
<organism evidence="3 4">
    <name type="scientific">Bizionia arctica</name>
    <dbReference type="NCBI Taxonomy" id="1495645"/>
    <lineage>
        <taxon>Bacteria</taxon>
        <taxon>Pseudomonadati</taxon>
        <taxon>Bacteroidota</taxon>
        <taxon>Flavobacteriia</taxon>
        <taxon>Flavobacteriales</taxon>
        <taxon>Flavobacteriaceae</taxon>
        <taxon>Bizionia</taxon>
    </lineage>
</organism>
<reference evidence="3" key="2">
    <citation type="submission" date="2020-09" db="EMBL/GenBank/DDBJ databases">
        <authorList>
            <person name="Sun Q."/>
            <person name="Zhou Y."/>
        </authorList>
    </citation>
    <scope>NUCLEOTIDE SEQUENCE</scope>
    <source>
        <strain evidence="3">CGMCC 1.12751</strain>
    </source>
</reference>
<feature type="chain" id="PRO_5037737604" description="Lipoprotein" evidence="2">
    <location>
        <begin position="19"/>
        <end position="334"/>
    </location>
</feature>
<dbReference type="GO" id="GO:0005509">
    <property type="term" value="F:calcium ion binding"/>
    <property type="evidence" value="ECO:0007669"/>
    <property type="project" value="InterPro"/>
</dbReference>
<dbReference type="EMBL" id="BMFQ01000001">
    <property type="protein sequence ID" value="GGG39643.1"/>
    <property type="molecule type" value="Genomic_DNA"/>
</dbReference>
<dbReference type="RefSeq" id="WP_188462283.1">
    <property type="nucleotide sequence ID" value="NZ_BMFQ01000001.1"/>
</dbReference>
<dbReference type="Pfam" id="PF19765">
    <property type="entry name" value="DUF6252"/>
    <property type="match status" value="1"/>
</dbReference>
<feature type="signal peptide" evidence="2">
    <location>
        <begin position="1"/>
        <end position="18"/>
    </location>
</feature>
<keyword evidence="2" id="KW-0732">Signal</keyword>
<protein>
    <recommendedName>
        <fullName evidence="5">Lipoprotein</fullName>
    </recommendedName>
</protein>
<reference evidence="3" key="1">
    <citation type="journal article" date="2014" name="Int. J. Syst. Evol. Microbiol.">
        <title>Complete genome sequence of Corynebacterium casei LMG S-19264T (=DSM 44701T), isolated from a smear-ripened cheese.</title>
        <authorList>
            <consortium name="US DOE Joint Genome Institute (JGI-PGF)"/>
            <person name="Walter F."/>
            <person name="Albersmeier A."/>
            <person name="Kalinowski J."/>
            <person name="Ruckert C."/>
        </authorList>
    </citation>
    <scope>NUCLEOTIDE SEQUENCE</scope>
    <source>
        <strain evidence="3">CGMCC 1.12751</strain>
    </source>
</reference>
<dbReference type="InterPro" id="IPR028974">
    <property type="entry name" value="TSP_type-3_rpt"/>
</dbReference>
<accession>A0A917GD79</accession>
<feature type="compositionally biased region" description="Acidic residues" evidence="1">
    <location>
        <begin position="273"/>
        <end position="288"/>
    </location>
</feature>
<evidence type="ECO:0008006" key="5">
    <source>
        <dbReference type="Google" id="ProtNLM"/>
    </source>
</evidence>
<evidence type="ECO:0000313" key="3">
    <source>
        <dbReference type="EMBL" id="GGG39643.1"/>
    </source>
</evidence>
<gene>
    <name evidence="3" type="ORF">GCM10010976_09130</name>
</gene>
<dbReference type="AlphaFoldDB" id="A0A917GD79"/>